<dbReference type="Proteomes" id="UP000510822">
    <property type="component" value="Chromosome"/>
</dbReference>
<dbReference type="AlphaFoldDB" id="A0A7D5VAQ1"/>
<dbReference type="PANTHER" id="PTHR39966:SF3">
    <property type="entry name" value="DUF438 DOMAIN-CONTAINING PROTEIN"/>
    <property type="match status" value="1"/>
</dbReference>
<keyword evidence="3" id="KW-1185">Reference proteome</keyword>
<dbReference type="PANTHER" id="PTHR39966">
    <property type="entry name" value="BLL2471 PROTEIN-RELATED"/>
    <property type="match status" value="1"/>
</dbReference>
<dbReference type="EMBL" id="CP058952">
    <property type="protein sequence ID" value="QLI82134.1"/>
    <property type="molecule type" value="Genomic_DNA"/>
</dbReference>
<dbReference type="RefSeq" id="WP_180306217.1">
    <property type="nucleotide sequence ID" value="NZ_CP058952.1"/>
</dbReference>
<reference evidence="2 3" key="1">
    <citation type="journal article" date="2016" name="Int. J. Syst. Evol. Microbiol.">
        <title>Chitinibacter fontanus sp. nov., isolated from a spring.</title>
        <authorList>
            <person name="Sheu S.Y."/>
            <person name="Li Y.S."/>
            <person name="Young C.C."/>
            <person name="Chen W.M."/>
        </authorList>
    </citation>
    <scope>NUCLEOTIDE SEQUENCE [LARGE SCALE GENOMIC DNA]</scope>
    <source>
        <strain evidence="2 3">STM-7</strain>
    </source>
</reference>
<feature type="domain" description="Hemerythrin-like" evidence="1">
    <location>
        <begin position="3"/>
        <end position="125"/>
    </location>
</feature>
<accession>A0A7D5VAQ1</accession>
<dbReference type="GO" id="GO:0005886">
    <property type="term" value="C:plasma membrane"/>
    <property type="evidence" value="ECO:0007669"/>
    <property type="project" value="TreeGrafter"/>
</dbReference>
<sequence>MSITSALLQQHRHCDEFLAQAERAARAAQWHDCIAASQLFCQTTEAHFALEEESLFPAFEQVTGMRNGPTEVMRGEHAQARDLMQGLQEAANNHDADDFIGCAETLLILLQQHNMKEENILYPMCDRSIPEFAEQLA</sequence>
<dbReference type="Gene3D" id="1.20.120.520">
    <property type="entry name" value="nmb1532 protein domain like"/>
    <property type="match status" value="1"/>
</dbReference>
<gene>
    <name evidence="2" type="ORF">HZU75_11695</name>
</gene>
<dbReference type="InterPro" id="IPR012312">
    <property type="entry name" value="Hemerythrin-like"/>
</dbReference>
<organism evidence="2 3">
    <name type="scientific">Chitinibacter fontanus</name>
    <dbReference type="NCBI Taxonomy" id="1737446"/>
    <lineage>
        <taxon>Bacteria</taxon>
        <taxon>Pseudomonadati</taxon>
        <taxon>Pseudomonadota</taxon>
        <taxon>Betaproteobacteria</taxon>
        <taxon>Neisseriales</taxon>
        <taxon>Chitinibacteraceae</taxon>
        <taxon>Chitinibacter</taxon>
    </lineage>
</organism>
<dbReference type="Pfam" id="PF01814">
    <property type="entry name" value="Hemerythrin"/>
    <property type="match status" value="1"/>
</dbReference>
<name>A0A7D5VAQ1_9NEIS</name>
<protein>
    <submittedName>
        <fullName evidence="2">Hemerythrin domain-containing protein</fullName>
    </submittedName>
</protein>
<proteinExistence type="predicted"/>
<evidence type="ECO:0000313" key="3">
    <source>
        <dbReference type="Proteomes" id="UP000510822"/>
    </source>
</evidence>
<dbReference type="KEGG" id="cfon:HZU75_11695"/>
<evidence type="ECO:0000259" key="1">
    <source>
        <dbReference type="Pfam" id="PF01814"/>
    </source>
</evidence>
<evidence type="ECO:0000313" key="2">
    <source>
        <dbReference type="EMBL" id="QLI82134.1"/>
    </source>
</evidence>